<accession>A0ACB8R7G7</accession>
<comment type="caution">
    <text evidence="1">The sequence shown here is derived from an EMBL/GenBank/DDBJ whole genome shotgun (WGS) entry which is preliminary data.</text>
</comment>
<organism evidence="1 2">
    <name type="scientific">Auriscalpium vulgare</name>
    <dbReference type="NCBI Taxonomy" id="40419"/>
    <lineage>
        <taxon>Eukaryota</taxon>
        <taxon>Fungi</taxon>
        <taxon>Dikarya</taxon>
        <taxon>Basidiomycota</taxon>
        <taxon>Agaricomycotina</taxon>
        <taxon>Agaricomycetes</taxon>
        <taxon>Russulales</taxon>
        <taxon>Auriscalpiaceae</taxon>
        <taxon>Auriscalpium</taxon>
    </lineage>
</organism>
<protein>
    <submittedName>
        <fullName evidence="1">Uncharacterized protein</fullName>
    </submittedName>
</protein>
<reference evidence="1" key="1">
    <citation type="submission" date="2021-02" db="EMBL/GenBank/DDBJ databases">
        <authorList>
            <consortium name="DOE Joint Genome Institute"/>
            <person name="Ahrendt S."/>
            <person name="Looney B.P."/>
            <person name="Miyauchi S."/>
            <person name="Morin E."/>
            <person name="Drula E."/>
            <person name="Courty P.E."/>
            <person name="Chicoki N."/>
            <person name="Fauchery L."/>
            <person name="Kohler A."/>
            <person name="Kuo A."/>
            <person name="Labutti K."/>
            <person name="Pangilinan J."/>
            <person name="Lipzen A."/>
            <person name="Riley R."/>
            <person name="Andreopoulos W."/>
            <person name="He G."/>
            <person name="Johnson J."/>
            <person name="Barry K.W."/>
            <person name="Grigoriev I.V."/>
            <person name="Nagy L."/>
            <person name="Hibbett D."/>
            <person name="Henrissat B."/>
            <person name="Matheny P.B."/>
            <person name="Labbe J."/>
            <person name="Martin F."/>
        </authorList>
    </citation>
    <scope>NUCLEOTIDE SEQUENCE</scope>
    <source>
        <strain evidence="1">FP105234-sp</strain>
    </source>
</reference>
<dbReference type="Proteomes" id="UP000814033">
    <property type="component" value="Unassembled WGS sequence"/>
</dbReference>
<name>A0ACB8R7G7_9AGAM</name>
<proteinExistence type="predicted"/>
<keyword evidence="2" id="KW-1185">Reference proteome</keyword>
<dbReference type="EMBL" id="MU276270">
    <property type="protein sequence ID" value="KAI0039720.1"/>
    <property type="molecule type" value="Genomic_DNA"/>
</dbReference>
<sequence length="635" mass="69898">MSSQEPTSVRLVRFTTTAVGLQHQPKRRRSSTNQDCSTLWSVTALSRVSHLSNSALGTDPSFCVSTLDDVSAARMVLRDTQRALHAKLEEETAAIARAEQVIREAYASRKASFAKAALALRQQHNSLLPIARIPPELLSTVFTFLKDVYPRSRHRIGWLAVTQVCSRWRLIALHQPGLWSDISLSDGYQFATTSLSRTRNAPLSISSDRQASLEIWQLKFLLDNMSRIQVLRVVVFGESLTALTKPAPLLHTLEMCGWHDNGLPDDFLGGCAPALRKLDYLTVGAALPWTSSLLTRLTSLEIEVHNAMHYSDTFNGPDILDGLASIGGLERLNIYSHHDDNFLRAPPTDGRNPRITLAKLARLEVAGRPSQANLLLCRLSVPPQVIFHCTLVCSPKPTHSEVASFLSSALTTIQSHADSASGISNAITCLEIGWDPSQRKHPVTFAARKDEDISEPALNLSFRWQSSAAGIWQELGPIVLTALSSVHLRELTVRHRACEWLESAGHAPGLQRLTVEGNPDIAALCSALRRVSTSPVGDIPLAEPHPHPRCFLPALSILVLADVRLPATSGIAERAEGEPLVDELVRCLVERAEAGCRLDELDVVRCDVDQEWVARLREAVPEMRVTWDEGACERA</sequence>
<gene>
    <name evidence="1" type="ORF">FA95DRAFT_1612345</name>
</gene>
<evidence type="ECO:0000313" key="1">
    <source>
        <dbReference type="EMBL" id="KAI0039720.1"/>
    </source>
</evidence>
<reference evidence="1" key="2">
    <citation type="journal article" date="2022" name="New Phytol.">
        <title>Evolutionary transition to the ectomycorrhizal habit in the genomes of a hyperdiverse lineage of mushroom-forming fungi.</title>
        <authorList>
            <person name="Looney B."/>
            <person name="Miyauchi S."/>
            <person name="Morin E."/>
            <person name="Drula E."/>
            <person name="Courty P.E."/>
            <person name="Kohler A."/>
            <person name="Kuo A."/>
            <person name="LaButti K."/>
            <person name="Pangilinan J."/>
            <person name="Lipzen A."/>
            <person name="Riley R."/>
            <person name="Andreopoulos W."/>
            <person name="He G."/>
            <person name="Johnson J."/>
            <person name="Nolan M."/>
            <person name="Tritt A."/>
            <person name="Barry K.W."/>
            <person name="Grigoriev I.V."/>
            <person name="Nagy L.G."/>
            <person name="Hibbett D."/>
            <person name="Henrissat B."/>
            <person name="Matheny P.B."/>
            <person name="Labbe J."/>
            <person name="Martin F.M."/>
        </authorList>
    </citation>
    <scope>NUCLEOTIDE SEQUENCE</scope>
    <source>
        <strain evidence="1">FP105234-sp</strain>
    </source>
</reference>
<evidence type="ECO:0000313" key="2">
    <source>
        <dbReference type="Proteomes" id="UP000814033"/>
    </source>
</evidence>